<reference evidence="1 2" key="1">
    <citation type="submission" date="2008-07" db="EMBL/GenBank/DDBJ databases">
        <authorList>
            <person name="El-Sayed N."/>
            <person name="Caler E."/>
            <person name="Inman J."/>
            <person name="Amedeo P."/>
            <person name="Hass B."/>
            <person name="Wortman J."/>
        </authorList>
    </citation>
    <scope>NUCLEOTIDE SEQUENCE [LARGE SCALE GENOMIC DNA]</scope>
    <source>
        <strain evidence="2">ATCC 50983 / TXsc</strain>
    </source>
</reference>
<dbReference type="EMBL" id="GG679537">
    <property type="protein sequence ID" value="EER07903.1"/>
    <property type="molecule type" value="Genomic_DNA"/>
</dbReference>
<dbReference type="InParanoid" id="C5L5U1"/>
<feature type="non-terminal residue" evidence="1">
    <location>
        <position position="86"/>
    </location>
</feature>
<dbReference type="RefSeq" id="XP_002776087.1">
    <property type="nucleotide sequence ID" value="XM_002776041.1"/>
</dbReference>
<name>C5L5U1_PERM5</name>
<dbReference type="GeneID" id="9043352"/>
<accession>C5L5U1</accession>
<keyword evidence="2" id="KW-1185">Reference proteome</keyword>
<evidence type="ECO:0000313" key="2">
    <source>
        <dbReference type="Proteomes" id="UP000007800"/>
    </source>
</evidence>
<proteinExistence type="predicted"/>
<sequence length="86" mass="9187">MVVTANLIDSSIILPVSEEPSSELLVTRGTVVCQVEKATTPTRGPSVGSMNTKVTLHNGTLFTTKNFDVLNRLEREWKTAGEAAGA</sequence>
<gene>
    <name evidence="1" type="ORF">Pmar_PMAR013523</name>
</gene>
<evidence type="ECO:0000313" key="1">
    <source>
        <dbReference type="EMBL" id="EER07903.1"/>
    </source>
</evidence>
<organism evidence="2">
    <name type="scientific">Perkinsus marinus (strain ATCC 50983 / TXsc)</name>
    <dbReference type="NCBI Taxonomy" id="423536"/>
    <lineage>
        <taxon>Eukaryota</taxon>
        <taxon>Sar</taxon>
        <taxon>Alveolata</taxon>
        <taxon>Perkinsozoa</taxon>
        <taxon>Perkinsea</taxon>
        <taxon>Perkinsida</taxon>
        <taxon>Perkinsidae</taxon>
        <taxon>Perkinsus</taxon>
    </lineage>
</organism>
<dbReference type="Proteomes" id="UP000007800">
    <property type="component" value="Unassembled WGS sequence"/>
</dbReference>
<dbReference type="AlphaFoldDB" id="C5L5U1"/>
<protein>
    <submittedName>
        <fullName evidence="1">Uncharacterized protein</fullName>
    </submittedName>
</protein>